<feature type="compositionally biased region" description="Basic residues" evidence="1">
    <location>
        <begin position="610"/>
        <end position="632"/>
    </location>
</feature>
<dbReference type="EMBL" id="SMKU01000178">
    <property type="protein sequence ID" value="TDD79314.1"/>
    <property type="molecule type" value="Genomic_DNA"/>
</dbReference>
<evidence type="ECO:0000313" key="3">
    <source>
        <dbReference type="Proteomes" id="UP000294513"/>
    </source>
</evidence>
<feature type="region of interest" description="Disordered" evidence="1">
    <location>
        <begin position="380"/>
        <end position="416"/>
    </location>
</feature>
<feature type="compositionally biased region" description="Gly residues" evidence="1">
    <location>
        <begin position="401"/>
        <end position="411"/>
    </location>
</feature>
<sequence>MRVQVRDPAAPYPHDLTVRRLGRVRGRTRDRRGNRCLVRKQEAALARCGQGRAQGDREGVRPVHLGSFTAEGVVGRTRTVTPHEPSPPSLTTVIWPRCTAVHGCAGRAVERSGGCPAHLPPGAFDRFVDGLRPGADLDLRGVTVQAWMLDALLDALTGPDGRPHLGRTRFDGAVLPSHAVLRGACVEGDSTFNGACFLGGASFYDARFFGNVSFRGARFGGNMSFHGARFHRHASFEEAVFANDALFGEAVWHADASFRRAVFIGAACFDRARFGRDAAMQAACFGGAVSFKRVQVARHARLDRTRFRRGLWLGPLVAGGEICLSDATAHGGLRIHAAARHVTARGATVHGTAEFRLRHAELDLEDAVFDGTVTVRSLPQPIHGLPEPGEAGEGTTDETGAGTGRETGAGAAGEADEAPVRLVSLREVTAEGLCLTDVDLSGCGFLGLDRPDLLRITGDCRFATLPPRQGWRPWRRHGRGRAVLAEDLAQRAGKATGPAGGADRDSVRLAALYRELARAAADSDHGGLARDLRYSALEIRRHTEPTPWRRWALHLMWLTSGYGLRTGRIMAWLAVLAALLCCGVTYIRHGNHQSAPDTSAHDPSSSPGRRSLRPVVRKPGHLVRKPGHPRRD</sequence>
<evidence type="ECO:0000256" key="1">
    <source>
        <dbReference type="SAM" id="MobiDB-lite"/>
    </source>
</evidence>
<dbReference type="Pfam" id="PF13576">
    <property type="entry name" value="Pentapeptide_3"/>
    <property type="match status" value="1"/>
</dbReference>
<proteinExistence type="predicted"/>
<organism evidence="2 3">
    <name type="scientific">Actinomadura rubrisoli</name>
    <dbReference type="NCBI Taxonomy" id="2530368"/>
    <lineage>
        <taxon>Bacteria</taxon>
        <taxon>Bacillati</taxon>
        <taxon>Actinomycetota</taxon>
        <taxon>Actinomycetes</taxon>
        <taxon>Streptosporangiales</taxon>
        <taxon>Thermomonosporaceae</taxon>
        <taxon>Actinomadura</taxon>
    </lineage>
</organism>
<protein>
    <submittedName>
        <fullName evidence="2">Pentapeptide repeat-containing protein</fullName>
    </submittedName>
</protein>
<dbReference type="OrthoDB" id="3602494at2"/>
<accession>A0A4R5B6Q0</accession>
<keyword evidence="3" id="KW-1185">Reference proteome</keyword>
<comment type="caution">
    <text evidence="2">The sequence shown here is derived from an EMBL/GenBank/DDBJ whole genome shotgun (WGS) entry which is preliminary data.</text>
</comment>
<dbReference type="Proteomes" id="UP000294513">
    <property type="component" value="Unassembled WGS sequence"/>
</dbReference>
<dbReference type="AlphaFoldDB" id="A0A4R5B6Q0"/>
<dbReference type="InterPro" id="IPR001646">
    <property type="entry name" value="5peptide_repeat"/>
</dbReference>
<dbReference type="Gene3D" id="2.160.20.80">
    <property type="entry name" value="E3 ubiquitin-protein ligase SopA"/>
    <property type="match status" value="1"/>
</dbReference>
<feature type="region of interest" description="Disordered" evidence="1">
    <location>
        <begin position="592"/>
        <end position="632"/>
    </location>
</feature>
<evidence type="ECO:0000313" key="2">
    <source>
        <dbReference type="EMBL" id="TDD79314.1"/>
    </source>
</evidence>
<gene>
    <name evidence="2" type="ORF">E1298_28015</name>
</gene>
<reference evidence="2 3" key="1">
    <citation type="submission" date="2019-03" db="EMBL/GenBank/DDBJ databases">
        <title>Draft genome sequences of novel Actinobacteria.</title>
        <authorList>
            <person name="Sahin N."/>
            <person name="Ay H."/>
            <person name="Saygin H."/>
        </authorList>
    </citation>
    <scope>NUCLEOTIDE SEQUENCE [LARGE SCALE GENOMIC DNA]</scope>
    <source>
        <strain evidence="2 3">H3C3</strain>
    </source>
</reference>
<name>A0A4R5B6Q0_9ACTN</name>